<proteinExistence type="predicted"/>
<dbReference type="GO" id="GO:0016787">
    <property type="term" value="F:hydrolase activity"/>
    <property type="evidence" value="ECO:0007669"/>
    <property type="project" value="UniProtKB-KW"/>
</dbReference>
<evidence type="ECO:0000256" key="2">
    <source>
        <dbReference type="SAM" id="MobiDB-lite"/>
    </source>
</evidence>
<feature type="domain" description="Alpha/beta hydrolase fold-3" evidence="3">
    <location>
        <begin position="120"/>
        <end position="346"/>
    </location>
</feature>
<dbReference type="SUPFAM" id="SSF53474">
    <property type="entry name" value="alpha/beta-Hydrolases"/>
    <property type="match status" value="1"/>
</dbReference>
<keyword evidence="1" id="KW-0378">Hydrolase</keyword>
<dbReference type="PANTHER" id="PTHR48081">
    <property type="entry name" value="AB HYDROLASE SUPERFAMILY PROTEIN C4A8.06C"/>
    <property type="match status" value="1"/>
</dbReference>
<organism evidence="4 5">
    <name type="scientific">Harryflintia acetispora</name>
    <dbReference type="NCBI Taxonomy" id="1849041"/>
    <lineage>
        <taxon>Bacteria</taxon>
        <taxon>Bacillati</taxon>
        <taxon>Bacillota</taxon>
        <taxon>Clostridia</taxon>
        <taxon>Eubacteriales</taxon>
        <taxon>Oscillospiraceae</taxon>
        <taxon>Harryflintia</taxon>
    </lineage>
</organism>
<name>A0A9X8ULS3_9FIRM</name>
<dbReference type="InterPro" id="IPR013094">
    <property type="entry name" value="AB_hydrolase_3"/>
</dbReference>
<dbReference type="Pfam" id="PF07859">
    <property type="entry name" value="Abhydrolase_3"/>
    <property type="match status" value="1"/>
</dbReference>
<feature type="region of interest" description="Disordered" evidence="2">
    <location>
        <begin position="31"/>
        <end position="60"/>
    </location>
</feature>
<dbReference type="InterPro" id="IPR029058">
    <property type="entry name" value="AB_hydrolase_fold"/>
</dbReference>
<comment type="caution">
    <text evidence="4">The sequence shown here is derived from an EMBL/GenBank/DDBJ whole genome shotgun (WGS) entry which is preliminary data.</text>
</comment>
<evidence type="ECO:0000259" key="3">
    <source>
        <dbReference type="Pfam" id="PF07859"/>
    </source>
</evidence>
<evidence type="ECO:0000256" key="1">
    <source>
        <dbReference type="ARBA" id="ARBA00022801"/>
    </source>
</evidence>
<dbReference type="Proteomes" id="UP000294682">
    <property type="component" value="Unassembled WGS sequence"/>
</dbReference>
<reference evidence="4 5" key="1">
    <citation type="submission" date="2019-03" db="EMBL/GenBank/DDBJ databases">
        <title>Genomic Encyclopedia of Type Strains, Phase IV (KMG-IV): sequencing the most valuable type-strain genomes for metagenomic binning, comparative biology and taxonomic classification.</title>
        <authorList>
            <person name="Goeker M."/>
        </authorList>
    </citation>
    <scope>NUCLEOTIDE SEQUENCE [LARGE SCALE GENOMIC DNA]</scope>
    <source>
        <strain evidence="4 5">DSM 100433</strain>
    </source>
</reference>
<dbReference type="EMBL" id="SLUK01000001">
    <property type="protein sequence ID" value="TCL45032.1"/>
    <property type="molecule type" value="Genomic_DNA"/>
</dbReference>
<dbReference type="Gene3D" id="3.40.50.1820">
    <property type="entry name" value="alpha/beta hydrolase"/>
    <property type="match status" value="1"/>
</dbReference>
<dbReference type="AlphaFoldDB" id="A0A9X8ULS3"/>
<accession>A0A9X8ULS3</accession>
<gene>
    <name evidence="4" type="ORF">EDD78_1019</name>
</gene>
<sequence length="369" mass="41235">MVQYPHELLNGLRHQKNTIEMYGTQIEIKAIPDEPRPGRLDPRERASAEEYRRQTEAGKIKPESEMTLEEQRLEMGFPGWNMNTVAIHTRYEEIECSGRKVGIWVYYPRLPVGRQGRAGLVYLHGGGWIGGAPFDLEGGCRLVAQLADCVVFNIDYALAPEHPYPAGLEDCYAAIRYIHQNAARFGVDPEKLAVGGDSAGGNLAALCALRDRDEGGRLLKKQFLLYPVVTFNGEGVGDYRWSAEDYDVCDEDREIILDSLDLGHPSEEGKPSMGRIEGYYLQHGEDPKGPAVSPMFADPHGLCPAVIVDAEFDGLRVQDEYYGRLLREAGVPVRILRYCGMRHGFFEKLGLVPQAEDLAHEIAQEMKAL</sequence>
<dbReference type="PANTHER" id="PTHR48081:SF8">
    <property type="entry name" value="ALPHA_BETA HYDROLASE FOLD-3 DOMAIN-CONTAINING PROTEIN-RELATED"/>
    <property type="match status" value="1"/>
</dbReference>
<evidence type="ECO:0000313" key="5">
    <source>
        <dbReference type="Proteomes" id="UP000294682"/>
    </source>
</evidence>
<dbReference type="InterPro" id="IPR050300">
    <property type="entry name" value="GDXG_lipolytic_enzyme"/>
</dbReference>
<keyword evidence="5" id="KW-1185">Reference proteome</keyword>
<dbReference type="RefSeq" id="WP_165873040.1">
    <property type="nucleotide sequence ID" value="NZ_SLUK01000001.1"/>
</dbReference>
<protein>
    <submittedName>
        <fullName evidence="4">Acetyl esterase/lipase</fullName>
    </submittedName>
</protein>
<evidence type="ECO:0000313" key="4">
    <source>
        <dbReference type="EMBL" id="TCL45032.1"/>
    </source>
</evidence>